<dbReference type="HOGENOM" id="CLU_433603_0_0_1"/>
<feature type="region of interest" description="Disordered" evidence="1">
    <location>
        <begin position="247"/>
        <end position="306"/>
    </location>
</feature>
<evidence type="ECO:0000256" key="1">
    <source>
        <dbReference type="SAM" id="MobiDB-lite"/>
    </source>
</evidence>
<keyword evidence="3" id="KW-1185">Reference proteome</keyword>
<accession>D5GHJ3</accession>
<gene>
    <name evidence="2" type="ORF">GSTUM_00007944001</name>
</gene>
<feature type="compositionally biased region" description="Basic and acidic residues" evidence="1">
    <location>
        <begin position="182"/>
        <end position="213"/>
    </location>
</feature>
<feature type="compositionally biased region" description="Polar residues" evidence="1">
    <location>
        <begin position="472"/>
        <end position="484"/>
    </location>
</feature>
<evidence type="ECO:0000313" key="2">
    <source>
        <dbReference type="EMBL" id="CAZ83986.1"/>
    </source>
</evidence>
<organism evidence="2 3">
    <name type="scientific">Tuber melanosporum (strain Mel28)</name>
    <name type="common">Perigord black truffle</name>
    <dbReference type="NCBI Taxonomy" id="656061"/>
    <lineage>
        <taxon>Eukaryota</taxon>
        <taxon>Fungi</taxon>
        <taxon>Dikarya</taxon>
        <taxon>Ascomycota</taxon>
        <taxon>Pezizomycotina</taxon>
        <taxon>Pezizomycetes</taxon>
        <taxon>Pezizales</taxon>
        <taxon>Tuberaceae</taxon>
        <taxon>Tuber</taxon>
    </lineage>
</organism>
<feature type="region of interest" description="Disordered" evidence="1">
    <location>
        <begin position="461"/>
        <end position="509"/>
    </location>
</feature>
<dbReference type="EMBL" id="FN430319">
    <property type="protein sequence ID" value="CAZ83986.1"/>
    <property type="molecule type" value="Genomic_DNA"/>
</dbReference>
<dbReference type="Proteomes" id="UP000006911">
    <property type="component" value="Unassembled WGS sequence"/>
</dbReference>
<name>D5GHJ3_TUBMM</name>
<sequence length="631" mass="69461">MPRATRNNSSGPLVSLPYGPRSKRKAPPVTEEERGLGEQEATTQGIGGFISPIVIDQDSESSPTLPSRPRKRVRATTLEVRGDDVVEAAEPAIEARLPLATRRPRRSPRKSLPWDIVAAGAQKAAGKPRSSAQNNRNRSSLATMEAREKGLAEETERRIEEGIPSEDEEGGGARLSASHDPLQLKEKQPADRHTTLLSPREEQAPSGSEDGHGDLLPADRSQESPEKVVEELMNNVVTSAIAQIDEIEEEEVEDLESESNDVEFNPRNYEDVDEAIRKQLSAEADGGENGEVEVGSEPVASGEDDPQCEMSLATALGAKLEKSREALQTFKEQLEATTGTANQLMELRDGIDSRSGYTRILREIIRKLAEEERPDNGALEALADFSLNISSMVSEIRDAHRDVEALLENLGAGIISGTRSAQMVETMLEQRGFEEEAPRDGINWKRINRNSVVRENEALASAKLNPVEPQTPMRSTRSNPSRYRTQGALPTPEARPPPSVPSSHDSLSDLEFLGSTAPVIGDDAPVEIVRIESFGSRPSNTPRRSKRRRESEDDDSPQVREDRAWSSPELKALFRRLAQVQKAEPGKVIVLDSRSGYTRTKEEILIKAKEIKDDMVRSGRAGTLKPIWDDI</sequence>
<feature type="compositionally biased region" description="Basic and acidic residues" evidence="1">
    <location>
        <begin position="268"/>
        <end position="277"/>
    </location>
</feature>
<feature type="compositionally biased region" description="Basic and acidic residues" evidence="1">
    <location>
        <begin position="145"/>
        <end position="161"/>
    </location>
</feature>
<feature type="region of interest" description="Disordered" evidence="1">
    <location>
        <begin position="530"/>
        <end position="564"/>
    </location>
</feature>
<feature type="region of interest" description="Disordered" evidence="1">
    <location>
        <begin position="1"/>
        <end position="75"/>
    </location>
</feature>
<feature type="compositionally biased region" description="Acidic residues" evidence="1">
    <location>
        <begin position="247"/>
        <end position="261"/>
    </location>
</feature>
<dbReference type="AlphaFoldDB" id="D5GHJ3"/>
<feature type="compositionally biased region" description="Basic and acidic residues" evidence="1">
    <location>
        <begin position="220"/>
        <end position="230"/>
    </location>
</feature>
<feature type="compositionally biased region" description="Polar residues" evidence="1">
    <location>
        <begin position="1"/>
        <end position="12"/>
    </location>
</feature>
<dbReference type="InParanoid" id="D5GHJ3"/>
<dbReference type="KEGG" id="tml:GSTUM_00007944001"/>
<reference evidence="2 3" key="1">
    <citation type="journal article" date="2010" name="Nature">
        <title>Perigord black truffle genome uncovers evolutionary origins and mechanisms of symbiosis.</title>
        <authorList>
            <person name="Martin F."/>
            <person name="Kohler A."/>
            <person name="Murat C."/>
            <person name="Balestrini R."/>
            <person name="Coutinho P.M."/>
            <person name="Jaillon O."/>
            <person name="Montanini B."/>
            <person name="Morin E."/>
            <person name="Noel B."/>
            <person name="Percudani R."/>
            <person name="Porcel B."/>
            <person name="Rubini A."/>
            <person name="Amicucci A."/>
            <person name="Amselem J."/>
            <person name="Anthouard V."/>
            <person name="Arcioni S."/>
            <person name="Artiguenave F."/>
            <person name="Aury J.M."/>
            <person name="Ballario P."/>
            <person name="Bolchi A."/>
            <person name="Brenna A."/>
            <person name="Brun A."/>
            <person name="Buee M."/>
            <person name="Cantarel B."/>
            <person name="Chevalier G."/>
            <person name="Couloux A."/>
            <person name="Da Silva C."/>
            <person name="Denoeud F."/>
            <person name="Duplessis S."/>
            <person name="Ghignone S."/>
            <person name="Hilselberger B."/>
            <person name="Iotti M."/>
            <person name="Marcais B."/>
            <person name="Mello A."/>
            <person name="Miranda M."/>
            <person name="Pacioni G."/>
            <person name="Quesneville H."/>
            <person name="Riccioni C."/>
            <person name="Ruotolo R."/>
            <person name="Splivallo R."/>
            <person name="Stocchi V."/>
            <person name="Tisserant E."/>
            <person name="Viscomi A.R."/>
            <person name="Zambonelli A."/>
            <person name="Zampieri E."/>
            <person name="Henrissat B."/>
            <person name="Lebrun M.H."/>
            <person name="Paolocci F."/>
            <person name="Bonfante P."/>
            <person name="Ottonello S."/>
            <person name="Wincker P."/>
        </authorList>
    </citation>
    <scope>NUCLEOTIDE SEQUENCE [LARGE SCALE GENOMIC DNA]</scope>
    <source>
        <strain evidence="2 3">Mel28</strain>
    </source>
</reference>
<proteinExistence type="predicted"/>
<protein>
    <submittedName>
        <fullName evidence="2">(Perigord truffle) hypothetical protein</fullName>
    </submittedName>
</protein>
<feature type="region of interest" description="Disordered" evidence="1">
    <location>
        <begin position="93"/>
        <end position="232"/>
    </location>
</feature>
<feature type="compositionally biased region" description="Low complexity" evidence="1">
    <location>
        <begin position="129"/>
        <end position="140"/>
    </location>
</feature>
<dbReference type="RefSeq" id="XP_002839795.1">
    <property type="nucleotide sequence ID" value="XM_002839749.1"/>
</dbReference>
<evidence type="ECO:0000313" key="3">
    <source>
        <dbReference type="Proteomes" id="UP000006911"/>
    </source>
</evidence>
<dbReference type="GeneID" id="9183640"/>